<gene>
    <name evidence="1" type="ORF">TRIUR3_18152</name>
</gene>
<dbReference type="OMA" id="DRHRRCF"/>
<dbReference type="eggNOG" id="ENOG502S5RY">
    <property type="taxonomic scope" value="Eukaryota"/>
</dbReference>
<protein>
    <submittedName>
        <fullName evidence="1">Uncharacterized protein</fullName>
    </submittedName>
</protein>
<proteinExistence type="predicted"/>
<sequence>MELAGSPFNQTNTAMVEDFTFPTMPPVPCGAKKLPFPHFTSPPPWFVVPADAGAHDHHRRCFSAAEQAGNPNNDVYPGPGGRSERFAVMEEHKMDMLWEDFNEELARAPQPCPLSMEWSSEAWHAGEGDGIPFQHVDVVVASGTGSSVVWRRRLSLMMMLKLLKKLFLARKSSTTSRKTPPN</sequence>
<dbReference type="AlphaFoldDB" id="M7Z814"/>
<evidence type="ECO:0000313" key="1">
    <source>
        <dbReference type="EMBL" id="EMS56137.1"/>
    </source>
</evidence>
<name>M7Z814_TRIUA</name>
<organism evidence="1">
    <name type="scientific">Triticum urartu</name>
    <name type="common">Red wild einkorn</name>
    <name type="synonym">Crithodium urartu</name>
    <dbReference type="NCBI Taxonomy" id="4572"/>
    <lineage>
        <taxon>Eukaryota</taxon>
        <taxon>Viridiplantae</taxon>
        <taxon>Streptophyta</taxon>
        <taxon>Embryophyta</taxon>
        <taxon>Tracheophyta</taxon>
        <taxon>Spermatophyta</taxon>
        <taxon>Magnoliopsida</taxon>
        <taxon>Liliopsida</taxon>
        <taxon>Poales</taxon>
        <taxon>Poaceae</taxon>
        <taxon>BOP clade</taxon>
        <taxon>Pooideae</taxon>
        <taxon>Triticodae</taxon>
        <taxon>Triticeae</taxon>
        <taxon>Triticinae</taxon>
        <taxon>Triticum</taxon>
    </lineage>
</organism>
<reference evidence="1" key="1">
    <citation type="journal article" date="2013" name="Nature">
        <title>Draft genome of the wheat A-genome progenitor Triticum urartu.</title>
        <authorList>
            <person name="Ling H.Q."/>
            <person name="Zhao S."/>
            <person name="Liu D."/>
            <person name="Wang J."/>
            <person name="Sun H."/>
            <person name="Zhang C."/>
            <person name="Fan H."/>
            <person name="Li D."/>
            <person name="Dong L."/>
            <person name="Tao Y."/>
            <person name="Gao C."/>
            <person name="Wu H."/>
            <person name="Li Y."/>
            <person name="Cui Y."/>
            <person name="Guo X."/>
            <person name="Zheng S."/>
            <person name="Wang B."/>
            <person name="Yu K."/>
            <person name="Liang Q."/>
            <person name="Yang W."/>
            <person name="Lou X."/>
            <person name="Chen J."/>
            <person name="Feng M."/>
            <person name="Jian J."/>
            <person name="Zhang X."/>
            <person name="Luo G."/>
            <person name="Jiang Y."/>
            <person name="Liu J."/>
            <person name="Wang Z."/>
            <person name="Sha Y."/>
            <person name="Zhang B."/>
            <person name="Wu H."/>
            <person name="Tang D."/>
            <person name="Shen Q."/>
            <person name="Xue P."/>
            <person name="Zou S."/>
            <person name="Wang X."/>
            <person name="Liu X."/>
            <person name="Wang F."/>
            <person name="Yang Y."/>
            <person name="An X."/>
            <person name="Dong Z."/>
            <person name="Zhang K."/>
            <person name="Zhang X."/>
            <person name="Luo M.C."/>
            <person name="Dvorak J."/>
            <person name="Tong Y."/>
            <person name="Wang J."/>
            <person name="Yang H."/>
            <person name="Li Z."/>
            <person name="Wang D."/>
            <person name="Zhang A."/>
            <person name="Wang J."/>
        </authorList>
    </citation>
    <scope>NUCLEOTIDE SEQUENCE</scope>
</reference>
<dbReference type="EMBL" id="KD162028">
    <property type="protein sequence ID" value="EMS56137.1"/>
    <property type="molecule type" value="Genomic_DNA"/>
</dbReference>
<dbReference type="PANTHER" id="PTHR34666">
    <property type="entry name" value="EXPRESSED PROTEIN"/>
    <property type="match status" value="1"/>
</dbReference>
<dbReference type="PANTHER" id="PTHR34666:SF9">
    <property type="entry name" value="EXPRESSED PROTEIN"/>
    <property type="match status" value="1"/>
</dbReference>
<accession>M7Z814</accession>